<evidence type="ECO:0000256" key="2">
    <source>
        <dbReference type="ARBA" id="ARBA00009765"/>
    </source>
</evidence>
<evidence type="ECO:0000256" key="9">
    <source>
        <dbReference type="SAM" id="Coils"/>
    </source>
</evidence>
<sequence length="340" mass="39575">MKKAKRNLPPGTMVYTGEYANEPLKLELFSFSEGHHEYKVLKNLDEVHAAKGTKWLNVIGLSHIDALSQIAQQYQINDMIMEDIVNVSHRSKVEFEEKYLFSIFKMIYLGKEDTLFREHLSIIQMPGIVITFQERQEDVFDGIRQRIRMGQGKIRGNGSDYLFYALLDAIVDHQLDVMNFIQDQVDELERQIIDEDDTLIESLYHMRKDLLILKTAVMPLDDIITRLLSDKNNHFSEYTKLYLRDVADHTTHLKENIVMYREVIATLYETHQTNVSNNMNKVMTTLTIFSATFIPLSFLAGVFGMNFKHMPGLGNPNAFLYFSIFCVLSTLGMLWYFKRD</sequence>
<evidence type="ECO:0000256" key="1">
    <source>
        <dbReference type="ARBA" id="ARBA00004651"/>
    </source>
</evidence>
<keyword evidence="8" id="KW-0406">Ion transport</keyword>
<reference evidence="10 11" key="1">
    <citation type="submission" date="2020-11" db="EMBL/GenBank/DDBJ databases">
        <title>Fusibacter basophilias sp. nov.</title>
        <authorList>
            <person name="Qiu D."/>
        </authorList>
    </citation>
    <scope>NUCLEOTIDE SEQUENCE [LARGE SCALE GENOMIC DNA]</scope>
    <source>
        <strain evidence="10 11">Q10-2</strain>
    </source>
</reference>
<keyword evidence="3 8" id="KW-0813">Transport</keyword>
<evidence type="ECO:0000256" key="3">
    <source>
        <dbReference type="ARBA" id="ARBA00022448"/>
    </source>
</evidence>
<evidence type="ECO:0000313" key="10">
    <source>
        <dbReference type="EMBL" id="MBF4695182.1"/>
    </source>
</evidence>
<evidence type="ECO:0000256" key="8">
    <source>
        <dbReference type="RuleBase" id="RU362010"/>
    </source>
</evidence>
<evidence type="ECO:0000313" key="11">
    <source>
        <dbReference type="Proteomes" id="UP000614200"/>
    </source>
</evidence>
<keyword evidence="9" id="KW-0175">Coiled coil</keyword>
<dbReference type="PANTHER" id="PTHR46494:SF1">
    <property type="entry name" value="CORA FAMILY METAL ION TRANSPORTER (EUROFUNG)"/>
    <property type="match status" value="1"/>
</dbReference>
<keyword evidence="4 8" id="KW-1003">Cell membrane</keyword>
<dbReference type="CDD" id="cd12828">
    <property type="entry name" value="TmCorA-like_1"/>
    <property type="match status" value="1"/>
</dbReference>
<dbReference type="Gene3D" id="3.30.460.20">
    <property type="entry name" value="CorA soluble domain-like"/>
    <property type="match status" value="1"/>
</dbReference>
<keyword evidence="7 8" id="KW-0472">Membrane</keyword>
<gene>
    <name evidence="8 10" type="primary">corA</name>
    <name evidence="10" type="ORF">ISU02_18945</name>
</gene>
<dbReference type="SUPFAM" id="SSF144083">
    <property type="entry name" value="Magnesium transport protein CorA, transmembrane region"/>
    <property type="match status" value="1"/>
</dbReference>
<dbReference type="Gene3D" id="1.20.58.340">
    <property type="entry name" value="Magnesium transport protein CorA, transmembrane region"/>
    <property type="match status" value="2"/>
</dbReference>
<dbReference type="InterPro" id="IPR004488">
    <property type="entry name" value="Mg/Co-transport_prot_CorA"/>
</dbReference>
<dbReference type="EMBL" id="JADKNH010000013">
    <property type="protein sequence ID" value="MBF4695182.1"/>
    <property type="molecule type" value="Genomic_DNA"/>
</dbReference>
<evidence type="ECO:0000256" key="4">
    <source>
        <dbReference type="ARBA" id="ARBA00022475"/>
    </source>
</evidence>
<feature type="transmembrane region" description="Helical" evidence="8">
    <location>
        <begin position="286"/>
        <end position="307"/>
    </location>
</feature>
<keyword evidence="6 8" id="KW-1133">Transmembrane helix</keyword>
<evidence type="ECO:0000256" key="5">
    <source>
        <dbReference type="ARBA" id="ARBA00022692"/>
    </source>
</evidence>
<keyword evidence="8" id="KW-0460">Magnesium</keyword>
<accession>A0ABR9ZXJ5</accession>
<dbReference type="RefSeq" id="WP_194703425.1">
    <property type="nucleotide sequence ID" value="NZ_JADKNH010000013.1"/>
</dbReference>
<organism evidence="10 11">
    <name type="scientific">Fusibacter ferrireducens</name>
    <dbReference type="NCBI Taxonomy" id="2785058"/>
    <lineage>
        <taxon>Bacteria</taxon>
        <taxon>Bacillati</taxon>
        <taxon>Bacillota</taxon>
        <taxon>Clostridia</taxon>
        <taxon>Eubacteriales</taxon>
        <taxon>Eubacteriales Family XII. Incertae Sedis</taxon>
        <taxon>Fusibacter</taxon>
    </lineage>
</organism>
<dbReference type="InterPro" id="IPR045863">
    <property type="entry name" value="CorA_TM1_TM2"/>
</dbReference>
<feature type="transmembrane region" description="Helical" evidence="8">
    <location>
        <begin position="319"/>
        <end position="337"/>
    </location>
</feature>
<dbReference type="InterPro" id="IPR045861">
    <property type="entry name" value="CorA_cytoplasmic_dom"/>
</dbReference>
<comment type="function">
    <text evidence="8">Mediates influx of magnesium ions.</text>
</comment>
<evidence type="ECO:0000256" key="6">
    <source>
        <dbReference type="ARBA" id="ARBA00022989"/>
    </source>
</evidence>
<comment type="caution">
    <text evidence="10">The sequence shown here is derived from an EMBL/GenBank/DDBJ whole genome shotgun (WGS) entry which is preliminary data.</text>
</comment>
<feature type="coiled-coil region" evidence="9">
    <location>
        <begin position="171"/>
        <end position="198"/>
    </location>
</feature>
<dbReference type="PANTHER" id="PTHR46494">
    <property type="entry name" value="CORA FAMILY METAL ION TRANSPORTER (EUROFUNG)"/>
    <property type="match status" value="1"/>
</dbReference>
<comment type="similarity">
    <text evidence="2 8">Belongs to the CorA metal ion transporter (MIT) (TC 1.A.35) family.</text>
</comment>
<dbReference type="InterPro" id="IPR002523">
    <property type="entry name" value="MgTranspt_CorA/ZnTranspt_ZntB"/>
</dbReference>
<dbReference type="Proteomes" id="UP000614200">
    <property type="component" value="Unassembled WGS sequence"/>
</dbReference>
<comment type="subcellular location">
    <subcellularLocation>
        <location evidence="1">Cell membrane</location>
        <topology evidence="1">Multi-pass membrane protein</topology>
    </subcellularLocation>
    <subcellularLocation>
        <location evidence="8">Membrane</location>
        <topology evidence="8">Multi-pass membrane protein</topology>
    </subcellularLocation>
</comment>
<dbReference type="SUPFAM" id="SSF143865">
    <property type="entry name" value="CorA soluble domain-like"/>
    <property type="match status" value="1"/>
</dbReference>
<proteinExistence type="inferred from homology"/>
<keyword evidence="5 8" id="KW-0812">Transmembrane</keyword>
<keyword evidence="11" id="KW-1185">Reference proteome</keyword>
<dbReference type="Pfam" id="PF01544">
    <property type="entry name" value="CorA"/>
    <property type="match status" value="1"/>
</dbReference>
<dbReference type="NCBIfam" id="TIGR00383">
    <property type="entry name" value="corA"/>
    <property type="match status" value="1"/>
</dbReference>
<evidence type="ECO:0000256" key="7">
    <source>
        <dbReference type="ARBA" id="ARBA00023136"/>
    </source>
</evidence>
<protein>
    <recommendedName>
        <fullName evidence="8">Magnesium transport protein CorA</fullName>
    </recommendedName>
</protein>
<name>A0ABR9ZXJ5_9FIRM</name>